<reference evidence="1" key="1">
    <citation type="submission" date="2018-02" db="EMBL/GenBank/DDBJ databases">
        <title>Rhizophora mucronata_Transcriptome.</title>
        <authorList>
            <person name="Meera S.P."/>
            <person name="Sreeshan A."/>
            <person name="Augustine A."/>
        </authorList>
    </citation>
    <scope>NUCLEOTIDE SEQUENCE</scope>
    <source>
        <tissue evidence="1">Leaf</tissue>
    </source>
</reference>
<name>A0A2P2MGY2_RHIMU</name>
<protein>
    <submittedName>
        <fullName evidence="1">Uncharacterized protein</fullName>
    </submittedName>
</protein>
<accession>A0A2P2MGY2</accession>
<dbReference type="EMBL" id="GGEC01049007">
    <property type="protein sequence ID" value="MBX29491.1"/>
    <property type="molecule type" value="Transcribed_RNA"/>
</dbReference>
<proteinExistence type="predicted"/>
<organism evidence="1">
    <name type="scientific">Rhizophora mucronata</name>
    <name type="common">Asiatic mangrove</name>
    <dbReference type="NCBI Taxonomy" id="61149"/>
    <lineage>
        <taxon>Eukaryota</taxon>
        <taxon>Viridiplantae</taxon>
        <taxon>Streptophyta</taxon>
        <taxon>Embryophyta</taxon>
        <taxon>Tracheophyta</taxon>
        <taxon>Spermatophyta</taxon>
        <taxon>Magnoliopsida</taxon>
        <taxon>eudicotyledons</taxon>
        <taxon>Gunneridae</taxon>
        <taxon>Pentapetalae</taxon>
        <taxon>rosids</taxon>
        <taxon>fabids</taxon>
        <taxon>Malpighiales</taxon>
        <taxon>Rhizophoraceae</taxon>
        <taxon>Rhizophora</taxon>
    </lineage>
</organism>
<sequence length="82" mass="9012">MEWNCSSRFFGFGLGSSTEGVASEATEDIGKVLFDKRERMAAAVELCGDCCCCCCLTWPPALGYQSFVVEIRASEIDEAKRE</sequence>
<evidence type="ECO:0000313" key="1">
    <source>
        <dbReference type="EMBL" id="MBX29491.1"/>
    </source>
</evidence>
<dbReference type="AlphaFoldDB" id="A0A2P2MGY2"/>